<dbReference type="InterPro" id="IPR058242">
    <property type="entry name" value="Capsid_partitivirus"/>
</dbReference>
<evidence type="ECO:0000313" key="2">
    <source>
        <dbReference type="EMBL" id="QKR71508.1"/>
    </source>
</evidence>
<protein>
    <submittedName>
        <fullName evidence="2">Coat protein</fullName>
    </submittedName>
</protein>
<keyword evidence="2" id="KW-0167">Capsid protein</keyword>
<dbReference type="EMBL" id="MN535897">
    <property type="protein sequence ID" value="QKR71508.1"/>
    <property type="molecule type" value="Genomic_RNA"/>
</dbReference>
<dbReference type="Pfam" id="PF25666">
    <property type="entry name" value="Partiti_capsid"/>
    <property type="match status" value="1"/>
</dbReference>
<sequence length="650" mass="71184">MSRNTRLRTTIAPPPATPVPTQVTDAQPAAPVSVAPVLIQHLNPDRNTDSNSGAIFTLEIVPDFRYILLSWLYSLSRNMPNSVYLSSPFASPPSILGYSIIMLVALLYHTDAAHLQVPSSSAQAIMNNALLSRFFDSLLDLPVPDFAHNEFESLRAFLPDDAVNLVILCSLATSDYYHDFGRHFSANIFFLAHNLLAGLPGNTPTDSLRFQFYTATVNSVEIPGSGVLNITPGHLFGRINGNNTTTNWLNERIDALINSMAIRAVNVNNIVAQIQFPHVALANAADYNPYTFLCALSPESYVSVNSAMSNLSEWVHSTFPASRTLRYYLQAGSPEAINHLTYNVAMPTWNLTTLDTNNLADKFKAGVPPSQNITDLATENHYLVQPEVPAPPDTTNPTVFEFANTRPAATPPTTRPSYAILQTTNPRPTTYVNPLNYISFNVDEHVLPRMYIFAPYAQGSGSLGPVITAGKVIETGDISGIMMPVPTTQTGLYYENSQYFSGAIRLSRTRTAVFNANNRIEVQAAIPRNSLNGPIAFFRGFLNGLRLPVISAGPVIAPATTNSHAARMSPGAYRATHAINIPEAINVFGRDLDHDLQLDDSVVFNLWSSLRFRHHTPAGPVIYVLPTAYHIFGRRAPLFGTVHPALRVSL</sequence>
<gene>
    <name evidence="2" type="primary">CP</name>
</gene>
<organism evidence="2">
    <name type="scientific">Rhizoctonia solani partitivirus 9</name>
    <dbReference type="NCBI Taxonomy" id="2741542"/>
    <lineage>
        <taxon>Viruses</taxon>
        <taxon>Riboviria</taxon>
        <taxon>Orthornavirae</taxon>
        <taxon>Pisuviricota</taxon>
        <taxon>Duplopiviricetes</taxon>
        <taxon>Durnavirales</taxon>
        <taxon>Partitiviridae</taxon>
    </lineage>
</organism>
<proteinExistence type="predicted"/>
<feature type="region of interest" description="Disordered" evidence="1">
    <location>
        <begin position="1"/>
        <end position="23"/>
    </location>
</feature>
<reference evidence="2" key="1">
    <citation type="submission" date="2019-10" db="EMBL/GenBank/DDBJ databases">
        <authorList>
            <person name="Chen Y."/>
        </authorList>
    </citation>
    <scope>NUCLEOTIDE SEQUENCE</scope>
    <source>
        <strain evidence="2">YNBB-182</strain>
    </source>
</reference>
<keyword evidence="2" id="KW-0946">Virion</keyword>
<name>A0A6N0UQ62_9VIRU</name>
<dbReference type="GO" id="GO:0019028">
    <property type="term" value="C:viral capsid"/>
    <property type="evidence" value="ECO:0007669"/>
    <property type="project" value="UniProtKB-KW"/>
</dbReference>
<accession>A0A6N0UQ62</accession>
<evidence type="ECO:0000256" key="1">
    <source>
        <dbReference type="SAM" id="MobiDB-lite"/>
    </source>
</evidence>